<name>A0A915PWI9_9BILA</name>
<protein>
    <submittedName>
        <fullName evidence="2">Uncharacterized protein</fullName>
    </submittedName>
</protein>
<accession>A0A915PWI9</accession>
<dbReference type="WBParaSite" id="sdigi.contig31.g2280.t1">
    <property type="protein sequence ID" value="sdigi.contig31.g2280.t1"/>
    <property type="gene ID" value="sdigi.contig31.g2280"/>
</dbReference>
<dbReference type="Proteomes" id="UP000887581">
    <property type="component" value="Unplaced"/>
</dbReference>
<evidence type="ECO:0000313" key="2">
    <source>
        <dbReference type="WBParaSite" id="sdigi.contig31.g2280.t1"/>
    </source>
</evidence>
<proteinExistence type="predicted"/>
<organism evidence="1 2">
    <name type="scientific">Setaria digitata</name>
    <dbReference type="NCBI Taxonomy" id="48799"/>
    <lineage>
        <taxon>Eukaryota</taxon>
        <taxon>Metazoa</taxon>
        <taxon>Ecdysozoa</taxon>
        <taxon>Nematoda</taxon>
        <taxon>Chromadorea</taxon>
        <taxon>Rhabditida</taxon>
        <taxon>Spirurina</taxon>
        <taxon>Spiruromorpha</taxon>
        <taxon>Filarioidea</taxon>
        <taxon>Setariidae</taxon>
        <taxon>Setaria</taxon>
    </lineage>
</organism>
<evidence type="ECO:0000313" key="1">
    <source>
        <dbReference type="Proteomes" id="UP000887581"/>
    </source>
</evidence>
<reference evidence="2" key="1">
    <citation type="submission" date="2022-11" db="UniProtKB">
        <authorList>
            <consortium name="WormBaseParasite"/>
        </authorList>
    </citation>
    <scope>IDENTIFICATION</scope>
</reference>
<dbReference type="AlphaFoldDB" id="A0A915PWI9"/>
<sequence>MYFISKKDPLLDQSIDFARIVAAYYLGLPLLVPRNPGSLPSLYEWPKSTSEMNLDEALLMKRIDVAKTISNICDERTPPLLLWACEHHIEAIYYCDQFRDLKSQAMLRFLEEQLSGLKLLEMFCENRIEMAFKELDSLVEITEYGSIQNMQFLWGKLANSLLQMDAIAETRVVSLLHDRILDKMCGIHAMMPLFVDVDTTLPRPPVYMSTTFVGFGGEHCCCVRLWILIQAYAHLLSNANVLLCCIEYFCWNFLQINTECKNQMKSATAKYHDLLNVEENSSDSDLLVRWMKGADQSDFEQLSHLFDYLSTFRSQFTHMNEFCLENITRWRNHLLKEVILQKDVNISEMQQDLQINAIKTKVSNGVLVRAEYIARCWSYPTYSPDEQLLAMNLKLCPADFVSSTIPNVAAPSPKRKPVIEFAPRTCHRSSFDVRPCAQRIATFTSRSFPTVTSHLKAKNIPNAGRIDSWKKLDNAVQKVNVMIGEVEQELQSTSSYVKALLNTQKKAFAENATNCSESEKSYSDPSSLLSQKSETSFVMGQCNFVNEDRYSLDSSREPEYHLEIEKLNLDLLSPQPTVRNTAIGATSTPPLLQSPLTPDSQHSIAIPSPLPMWLKLLPVKQKDFLLSITPTISHIKDMREDISAPEIQLPKMESLVMKNKEKEMPPSDLKFELVTTINSKQPFI</sequence>
<keyword evidence="1" id="KW-1185">Reference proteome</keyword>